<reference evidence="1" key="3">
    <citation type="submission" date="2015-04" db="UniProtKB">
        <authorList>
            <consortium name="EnsemblPlants"/>
        </authorList>
    </citation>
    <scope>IDENTIFICATION</scope>
</reference>
<proteinExistence type="predicted"/>
<name>A0A0D9XKL3_9ORYZ</name>
<reference evidence="2" key="2">
    <citation type="submission" date="2013-12" db="EMBL/GenBank/DDBJ databases">
        <authorList>
            <person name="Yu Y."/>
            <person name="Lee S."/>
            <person name="de Baynast K."/>
            <person name="Wissotski M."/>
            <person name="Liu L."/>
            <person name="Talag J."/>
            <person name="Goicoechea J."/>
            <person name="Angelova A."/>
            <person name="Jetty R."/>
            <person name="Kudrna D."/>
            <person name="Golser W."/>
            <person name="Rivera L."/>
            <person name="Zhang J."/>
            <person name="Wing R."/>
        </authorList>
    </citation>
    <scope>NUCLEOTIDE SEQUENCE</scope>
</reference>
<evidence type="ECO:0000313" key="2">
    <source>
        <dbReference type="Proteomes" id="UP000032180"/>
    </source>
</evidence>
<evidence type="ECO:0000313" key="1">
    <source>
        <dbReference type="EnsemblPlants" id="LPERR10G09730.1"/>
    </source>
</evidence>
<organism evidence="1 2">
    <name type="scientific">Leersia perrieri</name>
    <dbReference type="NCBI Taxonomy" id="77586"/>
    <lineage>
        <taxon>Eukaryota</taxon>
        <taxon>Viridiplantae</taxon>
        <taxon>Streptophyta</taxon>
        <taxon>Embryophyta</taxon>
        <taxon>Tracheophyta</taxon>
        <taxon>Spermatophyta</taxon>
        <taxon>Magnoliopsida</taxon>
        <taxon>Liliopsida</taxon>
        <taxon>Poales</taxon>
        <taxon>Poaceae</taxon>
        <taxon>BOP clade</taxon>
        <taxon>Oryzoideae</taxon>
        <taxon>Oryzeae</taxon>
        <taxon>Oryzinae</taxon>
        <taxon>Leersia</taxon>
    </lineage>
</organism>
<reference evidence="1 2" key="1">
    <citation type="submission" date="2012-08" db="EMBL/GenBank/DDBJ databases">
        <title>Oryza genome evolution.</title>
        <authorList>
            <person name="Wing R.A."/>
        </authorList>
    </citation>
    <scope>NUCLEOTIDE SEQUENCE</scope>
</reference>
<dbReference type="HOGENOM" id="CLU_2162039_0_0_1"/>
<dbReference type="AlphaFoldDB" id="A0A0D9XKL3"/>
<sequence length="113" mass="12577">MMCSALFPICSWYTYTSPSRHRRPLAMALSRVLATTIPPVLFKLSSVGLPCCGLFLGPVTTDHPFHRVVVVDEGFGLHTPVFSHIEENNPTVVFTVCRSLKNDFHIDTSMIKA</sequence>
<keyword evidence="2" id="KW-1185">Reference proteome</keyword>
<dbReference type="Proteomes" id="UP000032180">
    <property type="component" value="Chromosome 10"/>
</dbReference>
<dbReference type="Gramene" id="LPERR10G09730.1">
    <property type="protein sequence ID" value="LPERR10G09730.1"/>
    <property type="gene ID" value="LPERR10G09730"/>
</dbReference>
<protein>
    <submittedName>
        <fullName evidence="1">Uncharacterized protein</fullName>
    </submittedName>
</protein>
<dbReference type="EnsemblPlants" id="LPERR10G09730.1">
    <property type="protein sequence ID" value="LPERR10G09730.1"/>
    <property type="gene ID" value="LPERR10G09730"/>
</dbReference>
<accession>A0A0D9XKL3</accession>